<proteinExistence type="predicted"/>
<dbReference type="InterPro" id="IPR001965">
    <property type="entry name" value="Znf_PHD"/>
</dbReference>
<comment type="caution">
    <text evidence="6">The sequence shown here is derived from an EMBL/GenBank/DDBJ whole genome shotgun (WGS) entry which is preliminary data.</text>
</comment>
<evidence type="ECO:0000256" key="2">
    <source>
        <dbReference type="ARBA" id="ARBA00022771"/>
    </source>
</evidence>
<reference evidence="6" key="1">
    <citation type="journal article" date="2023" name="G3 (Bethesda)">
        <title>Whole genome assemblies of Zophobas morio and Tenebrio molitor.</title>
        <authorList>
            <person name="Kaur S."/>
            <person name="Stinson S.A."/>
            <person name="diCenzo G.C."/>
        </authorList>
    </citation>
    <scope>NUCLEOTIDE SEQUENCE</scope>
    <source>
        <strain evidence="6">QUZm001</strain>
    </source>
</reference>
<name>A0AA38HWR3_9CUCU</name>
<accession>A0AA38HWR3</accession>
<dbReference type="InterPro" id="IPR011011">
    <property type="entry name" value="Znf_FYVE_PHD"/>
</dbReference>
<evidence type="ECO:0000256" key="3">
    <source>
        <dbReference type="ARBA" id="ARBA00022833"/>
    </source>
</evidence>
<evidence type="ECO:0000256" key="4">
    <source>
        <dbReference type="PROSITE-ProRule" id="PRU00146"/>
    </source>
</evidence>
<dbReference type="PANTHER" id="PTHR37445">
    <property type="entry name" value="PROTEIN CBG24663"/>
    <property type="match status" value="1"/>
</dbReference>
<keyword evidence="3" id="KW-0862">Zinc</keyword>
<dbReference type="InterPro" id="IPR013083">
    <property type="entry name" value="Znf_RING/FYVE/PHD"/>
</dbReference>
<dbReference type="PROSITE" id="PS01359">
    <property type="entry name" value="ZF_PHD_1"/>
    <property type="match status" value="1"/>
</dbReference>
<dbReference type="EMBL" id="JALNTZ010000007">
    <property type="protein sequence ID" value="KAJ3644866.1"/>
    <property type="molecule type" value="Genomic_DNA"/>
</dbReference>
<protein>
    <recommendedName>
        <fullName evidence="5">PHD-type domain-containing protein</fullName>
    </recommendedName>
</protein>
<dbReference type="Gene3D" id="3.30.40.10">
    <property type="entry name" value="Zinc/RING finger domain, C3HC4 (zinc finger)"/>
    <property type="match status" value="1"/>
</dbReference>
<dbReference type="SMART" id="SM00249">
    <property type="entry name" value="PHD"/>
    <property type="match status" value="1"/>
</dbReference>
<dbReference type="GO" id="GO:0008270">
    <property type="term" value="F:zinc ion binding"/>
    <property type="evidence" value="ECO:0007669"/>
    <property type="project" value="UniProtKB-KW"/>
</dbReference>
<evidence type="ECO:0000256" key="1">
    <source>
        <dbReference type="ARBA" id="ARBA00022723"/>
    </source>
</evidence>
<organism evidence="6 7">
    <name type="scientific">Zophobas morio</name>
    <dbReference type="NCBI Taxonomy" id="2755281"/>
    <lineage>
        <taxon>Eukaryota</taxon>
        <taxon>Metazoa</taxon>
        <taxon>Ecdysozoa</taxon>
        <taxon>Arthropoda</taxon>
        <taxon>Hexapoda</taxon>
        <taxon>Insecta</taxon>
        <taxon>Pterygota</taxon>
        <taxon>Neoptera</taxon>
        <taxon>Endopterygota</taxon>
        <taxon>Coleoptera</taxon>
        <taxon>Polyphaga</taxon>
        <taxon>Cucujiformia</taxon>
        <taxon>Tenebrionidae</taxon>
        <taxon>Zophobas</taxon>
    </lineage>
</organism>
<dbReference type="Proteomes" id="UP001168821">
    <property type="component" value="Unassembled WGS sequence"/>
</dbReference>
<keyword evidence="1" id="KW-0479">Metal-binding</keyword>
<dbReference type="AlphaFoldDB" id="A0AA38HWR3"/>
<dbReference type="InterPro" id="IPR019787">
    <property type="entry name" value="Znf_PHD-finger"/>
</dbReference>
<feature type="domain" description="PHD-type" evidence="5">
    <location>
        <begin position="2"/>
        <end position="60"/>
    </location>
</feature>
<dbReference type="InterPro" id="IPR019786">
    <property type="entry name" value="Zinc_finger_PHD-type_CS"/>
</dbReference>
<keyword evidence="7" id="KW-1185">Reference proteome</keyword>
<evidence type="ECO:0000259" key="5">
    <source>
        <dbReference type="PROSITE" id="PS50016"/>
    </source>
</evidence>
<dbReference type="PANTHER" id="PTHR37445:SF3">
    <property type="entry name" value="ZINC FINGER PHD-TYPE DOMAIN-CONTAINING PROTEIN"/>
    <property type="match status" value="1"/>
</dbReference>
<dbReference type="SUPFAM" id="SSF57903">
    <property type="entry name" value="FYVE/PHD zinc finger"/>
    <property type="match status" value="1"/>
</dbReference>
<dbReference type="CDD" id="cd15489">
    <property type="entry name" value="PHD_SF"/>
    <property type="match status" value="1"/>
</dbReference>
<dbReference type="PROSITE" id="PS50016">
    <property type="entry name" value="ZF_PHD_2"/>
    <property type="match status" value="1"/>
</dbReference>
<evidence type="ECO:0000313" key="6">
    <source>
        <dbReference type="EMBL" id="KAJ3644866.1"/>
    </source>
</evidence>
<keyword evidence="2 4" id="KW-0863">Zinc-finger</keyword>
<gene>
    <name evidence="6" type="ORF">Zmor_022567</name>
</gene>
<evidence type="ECO:0000313" key="7">
    <source>
        <dbReference type="Proteomes" id="UP001168821"/>
    </source>
</evidence>
<sequence length="282" mass="32625">MPVPCSICEGAVTPMTPSLKCSVGVCKKYFHVKCLNLSDPDLTKFVVIKEPWTCSKCLVSNETATLPQIELLIKNQFEVFKLELFKKMDEHFIQIDNRVTAVENDIKLLKDEIAHVRNMGEASTNSNCVDDMLEEIEERKERACNVLLFNIPESLASTSNDKINDDLKVIEDILIPLRTFPKPKKIFRLGISKTNHNRPLKIVYENENDAREILRSNKSNNNRYRHFRPDLTTKQREHINIVKKELKDRAAKGESNLILRYRHNTPYIVKNNTSRKTRSSKN</sequence>